<evidence type="ECO:0000256" key="1">
    <source>
        <dbReference type="SAM" id="SignalP"/>
    </source>
</evidence>
<comment type="caution">
    <text evidence="2">The sequence shown here is derived from an EMBL/GenBank/DDBJ whole genome shotgun (WGS) entry which is preliminary data.</text>
</comment>
<dbReference type="eggNOG" id="ENOG50333T8">
    <property type="taxonomic scope" value="Bacteria"/>
</dbReference>
<dbReference type="AlphaFoldDB" id="S2VPB9"/>
<sequence length="241" mass="27106">MKCKKLAVLFVALMVAGGCGTSSSGSGSVGESGNQAAAASASEWDPNSWKAKIKISPRYKTEEEKLAFRAQWLKRDAEFLELETPPDVPLVEWQESLELMDHKNAECFRERGFSAHAIPQGGVIFNPAIPESQYEAYKVAAYECQAMYFPNPEFLTDWSEDQLRVIWDYWDEYYIPCLAAHGFTVDTSKRPARETFVATFHTDAANRWFPSNDGALLTQIPPEVWKTCPKTPPASQFYGLE</sequence>
<keyword evidence="3" id="KW-1185">Reference proteome</keyword>
<feature type="signal peptide" evidence="1">
    <location>
        <begin position="1"/>
        <end position="24"/>
    </location>
</feature>
<reference evidence="2 3" key="1">
    <citation type="submission" date="2013-05" db="EMBL/GenBank/DDBJ databases">
        <title>The Genome Sequence of Actinobaculum schaalii FB123-CNA2.</title>
        <authorList>
            <consortium name="The Broad Institute Genomics Platform"/>
            <person name="Earl A."/>
            <person name="Ward D."/>
            <person name="Feldgarden M."/>
            <person name="Gevers D."/>
            <person name="Saerens B."/>
            <person name="Vaneechoutte M."/>
            <person name="Walker B."/>
            <person name="Young S."/>
            <person name="Zeng Q."/>
            <person name="Gargeya S."/>
            <person name="Fitzgerald M."/>
            <person name="Haas B."/>
            <person name="Abouelleil A."/>
            <person name="Allen A.W."/>
            <person name="Alvarado L."/>
            <person name="Arachchi H.M."/>
            <person name="Berlin A.M."/>
            <person name="Chapman S.B."/>
            <person name="Gainer-Dewar J."/>
            <person name="Goldberg J."/>
            <person name="Griggs A."/>
            <person name="Gujja S."/>
            <person name="Hansen M."/>
            <person name="Howarth C."/>
            <person name="Imamovic A."/>
            <person name="Ireland A."/>
            <person name="Larimer J."/>
            <person name="McCowan C."/>
            <person name="Murphy C."/>
            <person name="Pearson M."/>
            <person name="Poon T.W."/>
            <person name="Priest M."/>
            <person name="Roberts A."/>
            <person name="Saif S."/>
            <person name="Shea T."/>
            <person name="Sisk P."/>
            <person name="Sykes S."/>
            <person name="Wortman J."/>
            <person name="Nusbaum C."/>
            <person name="Birren B."/>
        </authorList>
    </citation>
    <scope>NUCLEOTIDE SEQUENCE [LARGE SCALE GENOMIC DNA]</scope>
    <source>
        <strain evidence="2 3">FB123-CNA-2</strain>
    </source>
</reference>
<protein>
    <submittedName>
        <fullName evidence="2">Uncharacterized protein</fullName>
    </submittedName>
</protein>
<proteinExistence type="predicted"/>
<dbReference type="HOGENOM" id="CLU_100480_0_0_11"/>
<dbReference type="EMBL" id="AGWM01000002">
    <property type="protein sequence ID" value="EPD28656.1"/>
    <property type="molecule type" value="Genomic_DNA"/>
</dbReference>
<dbReference type="PROSITE" id="PS51257">
    <property type="entry name" value="PROKAR_LIPOPROTEIN"/>
    <property type="match status" value="1"/>
</dbReference>
<gene>
    <name evidence="2" type="ORF">HMPREF9237_00183</name>
</gene>
<dbReference type="RefSeq" id="WP_016441830.1">
    <property type="nucleotide sequence ID" value="NZ_KE150262.1"/>
</dbReference>
<keyword evidence="1" id="KW-0732">Signal</keyword>
<accession>S2VPB9</accession>
<evidence type="ECO:0000313" key="2">
    <source>
        <dbReference type="EMBL" id="EPD28656.1"/>
    </source>
</evidence>
<evidence type="ECO:0000313" key="3">
    <source>
        <dbReference type="Proteomes" id="UP000014393"/>
    </source>
</evidence>
<dbReference type="OrthoDB" id="3726412at2"/>
<dbReference type="Proteomes" id="UP000014393">
    <property type="component" value="Unassembled WGS sequence"/>
</dbReference>
<name>S2VPB9_9ACTO</name>
<feature type="chain" id="PRO_5004501301" evidence="1">
    <location>
        <begin position="25"/>
        <end position="241"/>
    </location>
</feature>
<organism evidence="2 3">
    <name type="scientific">Actinotignum schaalii FB123-CNA-2</name>
    <dbReference type="NCBI Taxonomy" id="883067"/>
    <lineage>
        <taxon>Bacteria</taxon>
        <taxon>Bacillati</taxon>
        <taxon>Actinomycetota</taxon>
        <taxon>Actinomycetes</taxon>
        <taxon>Actinomycetales</taxon>
        <taxon>Actinomycetaceae</taxon>
        <taxon>Actinotignum</taxon>
    </lineage>
</organism>